<dbReference type="Proteomes" id="UP001054252">
    <property type="component" value="Unassembled WGS sequence"/>
</dbReference>
<dbReference type="EMBL" id="BPVZ01000064">
    <property type="protein sequence ID" value="GKV24068.1"/>
    <property type="molecule type" value="Genomic_DNA"/>
</dbReference>
<evidence type="ECO:0000256" key="2">
    <source>
        <dbReference type="ARBA" id="ARBA00022473"/>
    </source>
</evidence>
<evidence type="ECO:0000313" key="5">
    <source>
        <dbReference type="Proteomes" id="UP001054252"/>
    </source>
</evidence>
<keyword evidence="5" id="KW-1185">Reference proteome</keyword>
<proteinExistence type="inferred from homology"/>
<sequence>MGIQIAGLVHAKQKLQRTLSGRIGNVLANANAPKGHIAVYVGEGNRRRFVIPISYLNHPLFQDLLNRAEEEFGFNHPTGGLTIPCSEEYFISLTTILSCS</sequence>
<evidence type="ECO:0000256" key="3">
    <source>
        <dbReference type="ARBA" id="ARBA00022604"/>
    </source>
</evidence>
<reference evidence="4 5" key="1">
    <citation type="journal article" date="2021" name="Commun. Biol.">
        <title>The genome of Shorea leprosula (Dipterocarpaceae) highlights the ecological relevance of drought in aseasonal tropical rainforests.</title>
        <authorList>
            <person name="Ng K.K.S."/>
            <person name="Kobayashi M.J."/>
            <person name="Fawcett J.A."/>
            <person name="Hatakeyama M."/>
            <person name="Paape T."/>
            <person name="Ng C.H."/>
            <person name="Ang C.C."/>
            <person name="Tnah L.H."/>
            <person name="Lee C.T."/>
            <person name="Nishiyama T."/>
            <person name="Sese J."/>
            <person name="O'Brien M.J."/>
            <person name="Copetti D."/>
            <person name="Mohd Noor M.I."/>
            <person name="Ong R.C."/>
            <person name="Putra M."/>
            <person name="Sireger I.Z."/>
            <person name="Indrioko S."/>
            <person name="Kosugi Y."/>
            <person name="Izuno A."/>
            <person name="Isagi Y."/>
            <person name="Lee S.L."/>
            <person name="Shimizu K.K."/>
        </authorList>
    </citation>
    <scope>NUCLEOTIDE SEQUENCE [LARGE SCALE GENOMIC DNA]</scope>
    <source>
        <strain evidence="4">214</strain>
    </source>
</reference>
<accession>A0AAV5KHK6</accession>
<evidence type="ECO:0000256" key="1">
    <source>
        <dbReference type="ARBA" id="ARBA00006974"/>
    </source>
</evidence>
<keyword evidence="2" id="KW-0217">Developmental protein</keyword>
<protein>
    <recommendedName>
        <fullName evidence="6">Small auxin up regulated protein</fullName>
    </recommendedName>
</protein>
<organism evidence="4 5">
    <name type="scientific">Rubroshorea leprosula</name>
    <dbReference type="NCBI Taxonomy" id="152421"/>
    <lineage>
        <taxon>Eukaryota</taxon>
        <taxon>Viridiplantae</taxon>
        <taxon>Streptophyta</taxon>
        <taxon>Embryophyta</taxon>
        <taxon>Tracheophyta</taxon>
        <taxon>Spermatophyta</taxon>
        <taxon>Magnoliopsida</taxon>
        <taxon>eudicotyledons</taxon>
        <taxon>Gunneridae</taxon>
        <taxon>Pentapetalae</taxon>
        <taxon>rosids</taxon>
        <taxon>malvids</taxon>
        <taxon>Malvales</taxon>
        <taxon>Dipterocarpaceae</taxon>
        <taxon>Rubroshorea</taxon>
    </lineage>
</organism>
<dbReference type="GO" id="GO:0009733">
    <property type="term" value="P:response to auxin"/>
    <property type="evidence" value="ECO:0007669"/>
    <property type="project" value="InterPro"/>
</dbReference>
<dbReference type="Pfam" id="PF02519">
    <property type="entry name" value="Auxin_inducible"/>
    <property type="match status" value="1"/>
</dbReference>
<evidence type="ECO:0008006" key="6">
    <source>
        <dbReference type="Google" id="ProtNLM"/>
    </source>
</evidence>
<name>A0AAV5KHK6_9ROSI</name>
<comment type="similarity">
    <text evidence="1">Belongs to the ARG7 family.</text>
</comment>
<dbReference type="AlphaFoldDB" id="A0AAV5KHK6"/>
<evidence type="ECO:0000313" key="4">
    <source>
        <dbReference type="EMBL" id="GKV24068.1"/>
    </source>
</evidence>
<gene>
    <name evidence="4" type="ORF">SLEP1_g33728</name>
</gene>
<comment type="caution">
    <text evidence="4">The sequence shown here is derived from an EMBL/GenBank/DDBJ whole genome shotgun (WGS) entry which is preliminary data.</text>
</comment>
<keyword evidence="3" id="KW-0341">Growth regulation</keyword>
<dbReference type="PANTHER" id="PTHR31929">
    <property type="entry name" value="SAUR-LIKE AUXIN-RESPONSIVE PROTEIN FAMILY-RELATED"/>
    <property type="match status" value="1"/>
</dbReference>
<dbReference type="InterPro" id="IPR003676">
    <property type="entry name" value="SAUR_fam"/>
</dbReference>